<evidence type="ECO:0000256" key="1">
    <source>
        <dbReference type="ARBA" id="ARBA00004123"/>
    </source>
</evidence>
<dbReference type="PROSITE" id="PS00463">
    <property type="entry name" value="ZN2_CY6_FUNGAL_1"/>
    <property type="match status" value="1"/>
</dbReference>
<dbReference type="GO" id="GO:0005634">
    <property type="term" value="C:nucleus"/>
    <property type="evidence" value="ECO:0007669"/>
    <property type="project" value="UniProtKB-SubCell"/>
</dbReference>
<dbReference type="GO" id="GO:0006351">
    <property type="term" value="P:DNA-templated transcription"/>
    <property type="evidence" value="ECO:0007669"/>
    <property type="project" value="InterPro"/>
</dbReference>
<proteinExistence type="predicted"/>
<dbReference type="OrthoDB" id="3862662at2759"/>
<feature type="compositionally biased region" description="Polar residues" evidence="6">
    <location>
        <begin position="146"/>
        <end position="162"/>
    </location>
</feature>
<dbReference type="AlphaFoldDB" id="A0A9P8YAJ5"/>
<dbReference type="CDD" id="cd12148">
    <property type="entry name" value="fungal_TF_MHR"/>
    <property type="match status" value="1"/>
</dbReference>
<comment type="caution">
    <text evidence="8">The sequence shown here is derived from an EMBL/GenBank/DDBJ whole genome shotgun (WGS) entry which is preliminary data.</text>
</comment>
<dbReference type="SMART" id="SM00906">
    <property type="entry name" value="Fungal_trans"/>
    <property type="match status" value="1"/>
</dbReference>
<dbReference type="Pfam" id="PF04082">
    <property type="entry name" value="Fungal_trans"/>
    <property type="match status" value="1"/>
</dbReference>
<dbReference type="EMBL" id="JAGTJQ010000002">
    <property type="protein sequence ID" value="KAH7037081.1"/>
    <property type="molecule type" value="Genomic_DNA"/>
</dbReference>
<name>A0A9P8YAJ5_9PEZI</name>
<evidence type="ECO:0000259" key="7">
    <source>
        <dbReference type="PROSITE" id="PS50048"/>
    </source>
</evidence>
<feature type="region of interest" description="Disordered" evidence="6">
    <location>
        <begin position="1"/>
        <end position="28"/>
    </location>
</feature>
<feature type="region of interest" description="Disordered" evidence="6">
    <location>
        <begin position="630"/>
        <end position="655"/>
    </location>
</feature>
<feature type="compositionally biased region" description="Polar residues" evidence="6">
    <location>
        <begin position="16"/>
        <end position="28"/>
    </location>
</feature>
<feature type="domain" description="Zn(2)-C6 fungal-type" evidence="7">
    <location>
        <begin position="40"/>
        <end position="70"/>
    </location>
</feature>
<keyword evidence="5" id="KW-0539">Nucleus</keyword>
<dbReference type="PROSITE" id="PS50048">
    <property type="entry name" value="ZN2_CY6_FUNGAL_2"/>
    <property type="match status" value="1"/>
</dbReference>
<dbReference type="SMART" id="SM00066">
    <property type="entry name" value="GAL4"/>
    <property type="match status" value="1"/>
</dbReference>
<dbReference type="InterPro" id="IPR050815">
    <property type="entry name" value="TF_fung"/>
</dbReference>
<dbReference type="RefSeq" id="XP_046016202.1">
    <property type="nucleotide sequence ID" value="XM_046152601.1"/>
</dbReference>
<evidence type="ECO:0000256" key="6">
    <source>
        <dbReference type="SAM" id="MobiDB-lite"/>
    </source>
</evidence>
<protein>
    <submittedName>
        <fullName evidence="8">Fungal-specific transcription factor domain-containing protein</fullName>
    </submittedName>
</protein>
<dbReference type="InterPro" id="IPR036864">
    <property type="entry name" value="Zn2-C6_fun-type_DNA-bd_sf"/>
</dbReference>
<dbReference type="GeneID" id="70182147"/>
<keyword evidence="4" id="KW-0804">Transcription</keyword>
<dbReference type="PANTHER" id="PTHR47338:SF10">
    <property type="entry name" value="TRANSCRIPTION FACTOR DOMAIN-CONTAINING PROTEIN-RELATED"/>
    <property type="match status" value="1"/>
</dbReference>
<dbReference type="InterPro" id="IPR007219">
    <property type="entry name" value="XnlR_reg_dom"/>
</dbReference>
<reference evidence="8" key="1">
    <citation type="journal article" date="2021" name="Nat. Commun.">
        <title>Genetic determinants of endophytism in the Arabidopsis root mycobiome.</title>
        <authorList>
            <person name="Mesny F."/>
            <person name="Miyauchi S."/>
            <person name="Thiergart T."/>
            <person name="Pickel B."/>
            <person name="Atanasova L."/>
            <person name="Karlsson M."/>
            <person name="Huettel B."/>
            <person name="Barry K.W."/>
            <person name="Haridas S."/>
            <person name="Chen C."/>
            <person name="Bauer D."/>
            <person name="Andreopoulos W."/>
            <person name="Pangilinan J."/>
            <person name="LaButti K."/>
            <person name="Riley R."/>
            <person name="Lipzen A."/>
            <person name="Clum A."/>
            <person name="Drula E."/>
            <person name="Henrissat B."/>
            <person name="Kohler A."/>
            <person name="Grigoriev I.V."/>
            <person name="Martin F.M."/>
            <person name="Hacquard S."/>
        </authorList>
    </citation>
    <scope>NUCLEOTIDE SEQUENCE</scope>
    <source>
        <strain evidence="8">MPI-CAGE-CH-0230</strain>
    </source>
</reference>
<sequence>MASPPFTGHLEPGQIPSENVPLQQGSPTSWPYLMNRGHRACVECRRKKTKCDMRQPICGLCYRTGGSCTFPTKRKTPEQRKGSNLPGSKRRKLDPERLDRLVDLLELRLTSDPASDRIPPTASERRMSTMTLPENDDLECRIPANPMTTSTSSDQTPSGDDSFMNFSAASPGDCRYDHRSSETSQAPMRVCDVSRIADVPEALATELITIFFNKIQAWLPVFHKPKFFSLHMSNPGSTFAKQDEYSTLQMFQLYGIFALAARFSNSPFLGAIQPPDRGARFAVLAEECYNGLRGSEDELTLCYLQGCILLAFYLHASGPTHKSWLLTGVCVRLLYDLDLYNMDQEEAFAESKESWMDLEEHRRAFWLVWELDTFSAIMSRRPHAIDRQRMAVKLPVSDAAWFSNEPVESPLLDPRPSESWKVLLRSPNQDARAWFLLSNYLLAVCNDACSSRYASSQDQDDLANSVTCLTLAISQRFGLEKHPLVFNSETFADSNWIIGMHLMVLAARSSVSTLGASRAAGTLTSWREVGHLIFHWHPDYVELSHPFFICSMVPIYTQPSRQLLQLPNGGSQTHQDMLMLILSGHTAIWKLGSILLDILKILSQGTSLGEVDAQLAKYFAIYFPHANPSARGRSNANASPPTVERTSFDKSGLSNGVSRNFESREEVFEIPDTLLDYTEMGNAQMHSLANANPGNPSLTPDHVYNIDQDLQLDLDRLSDDCQPFNYLAF</sequence>
<dbReference type="InterPro" id="IPR001138">
    <property type="entry name" value="Zn2Cys6_DnaBD"/>
</dbReference>
<dbReference type="GO" id="GO:0008270">
    <property type="term" value="F:zinc ion binding"/>
    <property type="evidence" value="ECO:0007669"/>
    <property type="project" value="InterPro"/>
</dbReference>
<feature type="region of interest" description="Disordered" evidence="6">
    <location>
        <begin position="137"/>
        <end position="162"/>
    </location>
</feature>
<dbReference type="Gene3D" id="4.10.240.10">
    <property type="entry name" value="Zn(2)-C6 fungal-type DNA-binding domain"/>
    <property type="match status" value="1"/>
</dbReference>
<dbReference type="Proteomes" id="UP000756346">
    <property type="component" value="Unassembled WGS sequence"/>
</dbReference>
<dbReference type="Pfam" id="PF00172">
    <property type="entry name" value="Zn_clus"/>
    <property type="match status" value="1"/>
</dbReference>
<evidence type="ECO:0000256" key="4">
    <source>
        <dbReference type="ARBA" id="ARBA00023163"/>
    </source>
</evidence>
<feature type="region of interest" description="Disordered" evidence="6">
    <location>
        <begin position="69"/>
        <end position="96"/>
    </location>
</feature>
<accession>A0A9P8YAJ5</accession>
<dbReference type="GO" id="GO:0000981">
    <property type="term" value="F:DNA-binding transcription factor activity, RNA polymerase II-specific"/>
    <property type="evidence" value="ECO:0007669"/>
    <property type="project" value="InterPro"/>
</dbReference>
<dbReference type="CDD" id="cd00067">
    <property type="entry name" value="GAL4"/>
    <property type="match status" value="1"/>
</dbReference>
<evidence type="ECO:0000313" key="9">
    <source>
        <dbReference type="Proteomes" id="UP000756346"/>
    </source>
</evidence>
<comment type="subcellular location">
    <subcellularLocation>
        <location evidence="1">Nucleus</location>
    </subcellularLocation>
</comment>
<evidence type="ECO:0000256" key="3">
    <source>
        <dbReference type="ARBA" id="ARBA00023015"/>
    </source>
</evidence>
<evidence type="ECO:0000313" key="8">
    <source>
        <dbReference type="EMBL" id="KAH7037081.1"/>
    </source>
</evidence>
<dbReference type="PANTHER" id="PTHR47338">
    <property type="entry name" value="ZN(II)2CYS6 TRANSCRIPTION FACTOR (EUROFUNG)-RELATED"/>
    <property type="match status" value="1"/>
</dbReference>
<dbReference type="SUPFAM" id="SSF57701">
    <property type="entry name" value="Zn2/Cys6 DNA-binding domain"/>
    <property type="match status" value="1"/>
</dbReference>
<gene>
    <name evidence="8" type="ORF">B0I36DRAFT_313263</name>
</gene>
<keyword evidence="2" id="KW-0479">Metal-binding</keyword>
<evidence type="ECO:0000256" key="2">
    <source>
        <dbReference type="ARBA" id="ARBA00022723"/>
    </source>
</evidence>
<keyword evidence="3" id="KW-0805">Transcription regulation</keyword>
<dbReference type="GO" id="GO:0003677">
    <property type="term" value="F:DNA binding"/>
    <property type="evidence" value="ECO:0007669"/>
    <property type="project" value="InterPro"/>
</dbReference>
<evidence type="ECO:0000256" key="5">
    <source>
        <dbReference type="ARBA" id="ARBA00023242"/>
    </source>
</evidence>
<keyword evidence="9" id="KW-1185">Reference proteome</keyword>
<organism evidence="8 9">
    <name type="scientific">Microdochium trichocladiopsis</name>
    <dbReference type="NCBI Taxonomy" id="1682393"/>
    <lineage>
        <taxon>Eukaryota</taxon>
        <taxon>Fungi</taxon>
        <taxon>Dikarya</taxon>
        <taxon>Ascomycota</taxon>
        <taxon>Pezizomycotina</taxon>
        <taxon>Sordariomycetes</taxon>
        <taxon>Xylariomycetidae</taxon>
        <taxon>Xylariales</taxon>
        <taxon>Microdochiaceae</taxon>
        <taxon>Microdochium</taxon>
    </lineage>
</organism>